<organism evidence="1 2">
    <name type="scientific">Microcystis panniformis FACHB-1757</name>
    <dbReference type="NCBI Taxonomy" id="1638788"/>
    <lineage>
        <taxon>Bacteria</taxon>
        <taxon>Bacillati</taxon>
        <taxon>Cyanobacteriota</taxon>
        <taxon>Cyanophyceae</taxon>
        <taxon>Oscillatoriophycideae</taxon>
        <taxon>Chroococcales</taxon>
        <taxon>Microcystaceae</taxon>
        <taxon>Microcystis</taxon>
    </lineage>
</organism>
<name>A0A0K1RXP9_9CHRO</name>
<gene>
    <name evidence="1" type="ORF">VL20_1488</name>
</gene>
<dbReference type="PATRIC" id="fig|1638788.3.peg.1489"/>
<dbReference type="AlphaFoldDB" id="A0A0K1RXP9"/>
<protein>
    <submittedName>
        <fullName evidence="1">Uncharacterized protein</fullName>
    </submittedName>
</protein>
<proteinExistence type="predicted"/>
<reference evidence="1 2" key="1">
    <citation type="journal article" date="2016" name="Stand. Genomic Sci.">
        <title>Complete genome sequence and genomic characterization of Microcystis panniformis FACHB 1757 by third-generation sequencing.</title>
        <authorList>
            <person name="Zhang J.Y."/>
            <person name="Guan R."/>
            <person name="Zhang H.J."/>
            <person name="Li H."/>
            <person name="Xiao P."/>
            <person name="Yu G.L."/>
            <person name="Du L."/>
            <person name="Cao D.M."/>
            <person name="Zhu B.C."/>
            <person name="Li R.H."/>
            <person name="Lu Z.H."/>
        </authorList>
    </citation>
    <scope>NUCLEOTIDE SEQUENCE [LARGE SCALE GENOMIC DNA]</scope>
    <source>
        <strain evidence="1 2">FACHB-1757</strain>
    </source>
</reference>
<dbReference type="Proteomes" id="UP000068167">
    <property type="component" value="Chromosome"/>
</dbReference>
<dbReference type="EMBL" id="CP011339">
    <property type="protein sequence ID" value="AKV66649.1"/>
    <property type="molecule type" value="Genomic_DNA"/>
</dbReference>
<evidence type="ECO:0000313" key="1">
    <source>
        <dbReference type="EMBL" id="AKV66649.1"/>
    </source>
</evidence>
<evidence type="ECO:0000313" key="2">
    <source>
        <dbReference type="Proteomes" id="UP000068167"/>
    </source>
</evidence>
<keyword evidence="2" id="KW-1185">Reference proteome</keyword>
<dbReference type="KEGG" id="mpk:VL20_1488"/>
<accession>A0A0K1RXP9</accession>
<sequence length="69" mass="8076">MGISVISYQLSVIRGSLGFRVISKIYGFSNGLWIRLSVLTYPRNYQEYPHFPTKYKRALSDVSFQFTDY</sequence>